<comment type="caution">
    <text evidence="1">The sequence shown here is derived from an EMBL/GenBank/DDBJ whole genome shotgun (WGS) entry which is preliminary data.</text>
</comment>
<dbReference type="Proteomes" id="UP000070121">
    <property type="component" value="Unassembled WGS sequence"/>
</dbReference>
<proteinExistence type="predicted"/>
<gene>
    <name evidence="1" type="ORF">CSAL01_11235</name>
</gene>
<dbReference type="EMBL" id="JFFI01000933">
    <property type="protein sequence ID" value="KXH64835.1"/>
    <property type="molecule type" value="Genomic_DNA"/>
</dbReference>
<evidence type="ECO:0000313" key="2">
    <source>
        <dbReference type="Proteomes" id="UP000070121"/>
    </source>
</evidence>
<organism evidence="1 2">
    <name type="scientific">Colletotrichum salicis</name>
    <dbReference type="NCBI Taxonomy" id="1209931"/>
    <lineage>
        <taxon>Eukaryota</taxon>
        <taxon>Fungi</taxon>
        <taxon>Dikarya</taxon>
        <taxon>Ascomycota</taxon>
        <taxon>Pezizomycotina</taxon>
        <taxon>Sordariomycetes</taxon>
        <taxon>Hypocreomycetidae</taxon>
        <taxon>Glomerellales</taxon>
        <taxon>Glomerellaceae</taxon>
        <taxon>Colletotrichum</taxon>
        <taxon>Colletotrichum acutatum species complex</taxon>
    </lineage>
</organism>
<reference evidence="1 2" key="1">
    <citation type="submission" date="2014-02" db="EMBL/GenBank/DDBJ databases">
        <title>The genome sequence of Colletotrichum salicis CBS 607.94.</title>
        <authorList>
            <person name="Baroncelli R."/>
            <person name="Thon M.R."/>
        </authorList>
    </citation>
    <scope>NUCLEOTIDE SEQUENCE [LARGE SCALE GENOMIC DNA]</scope>
    <source>
        <strain evidence="1 2">CBS 607.94</strain>
    </source>
</reference>
<dbReference type="OrthoDB" id="10544716at2759"/>
<keyword evidence="2" id="KW-1185">Reference proteome</keyword>
<accession>A0A135UWP9</accession>
<protein>
    <submittedName>
        <fullName evidence="1">Uncharacterized protein</fullName>
    </submittedName>
</protein>
<name>A0A135UWP9_9PEZI</name>
<sequence>MSTDTLRSRFLACASILTVPGSPPISATSWWTLSSRTTGKPDDSPFPVLAHLTTSHITASHIAATEQECGASRPLMYSKIHLTGPPCWAQLAPDSLAIERALISPYPLTIALTRDAIPLPSCSTGYAR</sequence>
<evidence type="ECO:0000313" key="1">
    <source>
        <dbReference type="EMBL" id="KXH64835.1"/>
    </source>
</evidence>
<dbReference type="AlphaFoldDB" id="A0A135UWP9"/>